<organism evidence="9 10">
    <name type="scientific">Thermosulfurimonas dismutans</name>
    <dbReference type="NCBI Taxonomy" id="999894"/>
    <lineage>
        <taxon>Bacteria</taxon>
        <taxon>Pseudomonadati</taxon>
        <taxon>Thermodesulfobacteriota</taxon>
        <taxon>Thermodesulfobacteria</taxon>
        <taxon>Thermodesulfobacteriales</taxon>
        <taxon>Thermodesulfobacteriaceae</taxon>
        <taxon>Thermosulfurimonas</taxon>
    </lineage>
</organism>
<dbReference type="PANTHER" id="PTHR22726">
    <property type="entry name" value="METALLOENDOPEPTIDASE OMA1"/>
    <property type="match status" value="1"/>
</dbReference>
<keyword evidence="3" id="KW-0479">Metal-binding</keyword>
<keyword evidence="5" id="KW-0862">Zinc</keyword>
<feature type="repeat" description="TPR" evidence="7">
    <location>
        <begin position="323"/>
        <end position="356"/>
    </location>
</feature>
<proteinExistence type="predicted"/>
<dbReference type="Pfam" id="PF01435">
    <property type="entry name" value="Peptidase_M48"/>
    <property type="match status" value="1"/>
</dbReference>
<dbReference type="InterPro" id="IPR019734">
    <property type="entry name" value="TPR_rpt"/>
</dbReference>
<comment type="caution">
    <text evidence="9">The sequence shown here is derived from an EMBL/GenBank/DDBJ whole genome shotgun (WGS) entry which is preliminary data.</text>
</comment>
<evidence type="ECO:0000256" key="1">
    <source>
        <dbReference type="ARBA" id="ARBA00001947"/>
    </source>
</evidence>
<dbReference type="Gene3D" id="1.25.40.10">
    <property type="entry name" value="Tetratricopeptide repeat domain"/>
    <property type="match status" value="1"/>
</dbReference>
<evidence type="ECO:0000313" key="10">
    <source>
        <dbReference type="Proteomes" id="UP000078390"/>
    </source>
</evidence>
<evidence type="ECO:0000256" key="4">
    <source>
        <dbReference type="ARBA" id="ARBA00022801"/>
    </source>
</evidence>
<dbReference type="PROSITE" id="PS50005">
    <property type="entry name" value="TPR"/>
    <property type="match status" value="2"/>
</dbReference>
<dbReference type="Pfam" id="PF14559">
    <property type="entry name" value="TPR_19"/>
    <property type="match status" value="1"/>
</dbReference>
<dbReference type="OrthoDB" id="9810445at2"/>
<evidence type="ECO:0000256" key="3">
    <source>
        <dbReference type="ARBA" id="ARBA00022723"/>
    </source>
</evidence>
<protein>
    <submittedName>
        <fullName evidence="9">Peptidase, M48 family</fullName>
    </submittedName>
</protein>
<evidence type="ECO:0000256" key="6">
    <source>
        <dbReference type="ARBA" id="ARBA00023049"/>
    </source>
</evidence>
<evidence type="ECO:0000313" key="9">
    <source>
        <dbReference type="EMBL" id="OAQ21612.1"/>
    </source>
</evidence>
<dbReference type="EMBL" id="LWLG01000001">
    <property type="protein sequence ID" value="OAQ21612.1"/>
    <property type="molecule type" value="Genomic_DNA"/>
</dbReference>
<evidence type="ECO:0000256" key="5">
    <source>
        <dbReference type="ARBA" id="ARBA00022833"/>
    </source>
</evidence>
<dbReference type="Gene3D" id="3.30.2010.10">
    <property type="entry name" value="Metalloproteases ('zincins'), catalytic domain"/>
    <property type="match status" value="1"/>
</dbReference>
<dbReference type="InterPro" id="IPR051156">
    <property type="entry name" value="Mito/Outer_Membr_Metalloprot"/>
</dbReference>
<dbReference type="AlphaFoldDB" id="A0A179D841"/>
<keyword evidence="6" id="KW-0482">Metalloprotease</keyword>
<dbReference type="GO" id="GO:0016020">
    <property type="term" value="C:membrane"/>
    <property type="evidence" value="ECO:0007669"/>
    <property type="project" value="TreeGrafter"/>
</dbReference>
<sequence>MKRTFWLFLLVVLLFGVRISPAKAVLSPEDEAILGKKILAEIRAQAELVNDPEVLAYLKRIGQNLLEKAGPKYFPFKFFIIRDSSLNAFAVPGGYIFFTSGLIEEVDREDELAAVMAHEIAHVQARHVARRLEALKRLQIATGAVTIAGLLLGGGKAGGAIAATSSALALTRALSYSRADEEEADRLGFEYLIAAGYDPQAFLTILSKIVRHRWLLTQNGPNYLLTHPAPPERLTYLETVVEKYKTRPWRRTDPLYLRRIQVRLKVITHDPGTLVVRYREALKYSPRDPLLHYGLGMALAKRRFFKEAIKELLYVVSVYPEKDYFRLDLAEVYFSAGRYQEALQVLEGYLRYHPEEVRARWLLARTYQELKLKKKAHEEFLKLEDELSDFPQFHFYFGKLLSDLGEEGRAHYEFGRYFTLKGDFKVATYHYQKALKNLPPDDPLREQIEKKLKSQARHKS</sequence>
<keyword evidence="4" id="KW-0378">Hydrolase</keyword>
<name>A0A179D841_9BACT</name>
<comment type="cofactor">
    <cofactor evidence="1">
        <name>Zn(2+)</name>
        <dbReference type="ChEBI" id="CHEBI:29105"/>
    </cofactor>
</comment>
<dbReference type="RefSeq" id="WP_068668253.1">
    <property type="nucleotide sequence ID" value="NZ_LWLG01000001.1"/>
</dbReference>
<dbReference type="InterPro" id="IPR011990">
    <property type="entry name" value="TPR-like_helical_dom_sf"/>
</dbReference>
<dbReference type="STRING" id="999894.TDIS_0130"/>
<feature type="domain" description="Peptidase M48" evidence="8">
    <location>
        <begin position="56"/>
        <end position="239"/>
    </location>
</feature>
<reference evidence="9 10" key="1">
    <citation type="submission" date="2016-04" db="EMBL/GenBank/DDBJ databases">
        <title>Genome analysis of Thermosulfurimonas dismutans, the first thermophilic sulfur-disproportionating bacterium of the phylum Thermodesulfobacteria.</title>
        <authorList>
            <person name="Mardanov A.V."/>
            <person name="Beletsky A.V."/>
            <person name="Kadnikov V.V."/>
            <person name="Slobodkin A.I."/>
            <person name="Ravin N.V."/>
        </authorList>
    </citation>
    <scope>NUCLEOTIDE SEQUENCE [LARGE SCALE GENOMIC DNA]</scope>
    <source>
        <strain evidence="9 10">S95</strain>
    </source>
</reference>
<feature type="repeat" description="TPR" evidence="7">
    <location>
        <begin position="408"/>
        <end position="441"/>
    </location>
</feature>
<gene>
    <name evidence="9" type="ORF">TDIS_0130</name>
</gene>
<dbReference type="Proteomes" id="UP000078390">
    <property type="component" value="Unassembled WGS sequence"/>
</dbReference>
<evidence type="ECO:0000259" key="8">
    <source>
        <dbReference type="Pfam" id="PF01435"/>
    </source>
</evidence>
<dbReference type="InterPro" id="IPR001915">
    <property type="entry name" value="Peptidase_M48"/>
</dbReference>
<keyword evidence="7" id="KW-0802">TPR repeat</keyword>
<keyword evidence="10" id="KW-1185">Reference proteome</keyword>
<evidence type="ECO:0000256" key="7">
    <source>
        <dbReference type="PROSITE-ProRule" id="PRU00339"/>
    </source>
</evidence>
<dbReference type="GO" id="GO:0046872">
    <property type="term" value="F:metal ion binding"/>
    <property type="evidence" value="ECO:0007669"/>
    <property type="project" value="UniProtKB-KW"/>
</dbReference>
<dbReference type="PANTHER" id="PTHR22726:SF1">
    <property type="entry name" value="METALLOENDOPEPTIDASE OMA1, MITOCHONDRIAL"/>
    <property type="match status" value="1"/>
</dbReference>
<dbReference type="SUPFAM" id="SSF48452">
    <property type="entry name" value="TPR-like"/>
    <property type="match status" value="1"/>
</dbReference>
<evidence type="ECO:0000256" key="2">
    <source>
        <dbReference type="ARBA" id="ARBA00022670"/>
    </source>
</evidence>
<dbReference type="CDD" id="cd07333">
    <property type="entry name" value="M48C_bepA_like"/>
    <property type="match status" value="1"/>
</dbReference>
<accession>A0A179D841</accession>
<keyword evidence="2" id="KW-0645">Protease</keyword>
<dbReference type="GO" id="GO:0004222">
    <property type="term" value="F:metalloendopeptidase activity"/>
    <property type="evidence" value="ECO:0007669"/>
    <property type="project" value="InterPro"/>
</dbReference>
<dbReference type="GO" id="GO:0051603">
    <property type="term" value="P:proteolysis involved in protein catabolic process"/>
    <property type="evidence" value="ECO:0007669"/>
    <property type="project" value="TreeGrafter"/>
</dbReference>